<keyword evidence="4" id="KW-1185">Reference proteome</keyword>
<evidence type="ECO:0000256" key="2">
    <source>
        <dbReference type="SAM" id="SignalP"/>
    </source>
</evidence>
<dbReference type="PANTHER" id="PTHR30344:SF1">
    <property type="entry name" value="6-PHOSPHOGLUCONOLACTONASE"/>
    <property type="match status" value="1"/>
</dbReference>
<name>A0A6A5X3N4_9PLEO</name>
<dbReference type="EMBL" id="ML977557">
    <property type="protein sequence ID" value="KAF2007543.1"/>
    <property type="molecule type" value="Genomic_DNA"/>
</dbReference>
<dbReference type="Pfam" id="PF10282">
    <property type="entry name" value="Lactonase"/>
    <property type="match status" value="1"/>
</dbReference>
<dbReference type="OrthoDB" id="9972196at2759"/>
<evidence type="ECO:0000313" key="3">
    <source>
        <dbReference type="EMBL" id="KAF2007543.1"/>
    </source>
</evidence>
<protein>
    <submittedName>
        <fullName evidence="3">Putative isomerase YbhE</fullName>
    </submittedName>
</protein>
<keyword evidence="3" id="KW-0413">Isomerase</keyword>
<dbReference type="PANTHER" id="PTHR30344">
    <property type="entry name" value="6-PHOSPHOGLUCONOLACTONASE-RELATED"/>
    <property type="match status" value="1"/>
</dbReference>
<evidence type="ECO:0000313" key="4">
    <source>
        <dbReference type="Proteomes" id="UP000799779"/>
    </source>
</evidence>
<dbReference type="SUPFAM" id="SSF50974">
    <property type="entry name" value="Nitrous oxide reductase, N-terminal domain"/>
    <property type="match status" value="1"/>
</dbReference>
<reference evidence="3" key="1">
    <citation type="journal article" date="2020" name="Stud. Mycol.">
        <title>101 Dothideomycetes genomes: a test case for predicting lifestyles and emergence of pathogens.</title>
        <authorList>
            <person name="Haridas S."/>
            <person name="Albert R."/>
            <person name="Binder M."/>
            <person name="Bloem J."/>
            <person name="Labutti K."/>
            <person name="Salamov A."/>
            <person name="Andreopoulos B."/>
            <person name="Baker S."/>
            <person name="Barry K."/>
            <person name="Bills G."/>
            <person name="Bluhm B."/>
            <person name="Cannon C."/>
            <person name="Castanera R."/>
            <person name="Culley D."/>
            <person name="Daum C."/>
            <person name="Ezra D."/>
            <person name="Gonzalez J."/>
            <person name="Henrissat B."/>
            <person name="Kuo A."/>
            <person name="Liang C."/>
            <person name="Lipzen A."/>
            <person name="Lutzoni F."/>
            <person name="Magnuson J."/>
            <person name="Mondo S."/>
            <person name="Nolan M."/>
            <person name="Ohm R."/>
            <person name="Pangilinan J."/>
            <person name="Park H.-J."/>
            <person name="Ramirez L."/>
            <person name="Alfaro M."/>
            <person name="Sun H."/>
            <person name="Tritt A."/>
            <person name="Yoshinaga Y."/>
            <person name="Zwiers L.-H."/>
            <person name="Turgeon B."/>
            <person name="Goodwin S."/>
            <person name="Spatafora J."/>
            <person name="Crous P."/>
            <person name="Grigoriev I."/>
        </authorList>
    </citation>
    <scope>NUCLEOTIDE SEQUENCE</scope>
    <source>
        <strain evidence="3">CBS 123094</strain>
    </source>
</reference>
<evidence type="ECO:0000256" key="1">
    <source>
        <dbReference type="ARBA" id="ARBA00005564"/>
    </source>
</evidence>
<dbReference type="InterPro" id="IPR011045">
    <property type="entry name" value="N2O_reductase_N"/>
</dbReference>
<sequence>MHTSTLALAILAGTATAANVKLFITSYAGEGSTLGKVTTLELKPGLVSLRVPSADLMSTRVNEQCGSAPTWLDLTDKKFVFCVDEGFQTPNASINTLEKNADGSLKSVGKVDTIQGPVSTQFYNKNAAVALAHYGGSAISTFTQKNGVFTPLQNFTFVAKGPNPAQEAAHVHHSVIDPTGNYIIFPDLGADKVYVYCIDPKTSLLKEHPALATFPAGSGPRHAAFWKSGGDTYLFVVTELTNKIYSFKVSYTKDVGLTFVQADEQPLFPAPAPQFARAAEVKISPDNRFVVASNRNATLLSAPNPDPKNSTAVASDTLVTFAPQKDGKLKFVQLAPSGGSFPRHFSFSKDGSMIASANQRSGSVFVWSRDVKSGKIGDKIAAIAGIGEVTNVVWDE</sequence>
<dbReference type="GO" id="GO:0016853">
    <property type="term" value="F:isomerase activity"/>
    <property type="evidence" value="ECO:0007669"/>
    <property type="project" value="UniProtKB-KW"/>
</dbReference>
<dbReference type="AlphaFoldDB" id="A0A6A5X3N4"/>
<dbReference type="GO" id="GO:0017057">
    <property type="term" value="F:6-phosphogluconolactonase activity"/>
    <property type="evidence" value="ECO:0007669"/>
    <property type="project" value="TreeGrafter"/>
</dbReference>
<proteinExistence type="inferred from homology"/>
<dbReference type="Proteomes" id="UP000799779">
    <property type="component" value="Unassembled WGS sequence"/>
</dbReference>
<feature type="chain" id="PRO_5025492475" evidence="2">
    <location>
        <begin position="18"/>
        <end position="396"/>
    </location>
</feature>
<organism evidence="3 4">
    <name type="scientific">Amniculicola lignicola CBS 123094</name>
    <dbReference type="NCBI Taxonomy" id="1392246"/>
    <lineage>
        <taxon>Eukaryota</taxon>
        <taxon>Fungi</taxon>
        <taxon>Dikarya</taxon>
        <taxon>Ascomycota</taxon>
        <taxon>Pezizomycotina</taxon>
        <taxon>Dothideomycetes</taxon>
        <taxon>Pleosporomycetidae</taxon>
        <taxon>Pleosporales</taxon>
        <taxon>Amniculicolaceae</taxon>
        <taxon>Amniculicola</taxon>
    </lineage>
</organism>
<dbReference type="InterPro" id="IPR019405">
    <property type="entry name" value="Lactonase_7-beta_prop"/>
</dbReference>
<gene>
    <name evidence="3" type="ORF">P154DRAFT_517230</name>
</gene>
<comment type="similarity">
    <text evidence="1">Belongs to the cycloisomerase 2 family.</text>
</comment>
<dbReference type="Gene3D" id="2.130.10.10">
    <property type="entry name" value="YVTN repeat-like/Quinoprotein amine dehydrogenase"/>
    <property type="match status" value="1"/>
</dbReference>
<dbReference type="InterPro" id="IPR050282">
    <property type="entry name" value="Cycloisomerase_2"/>
</dbReference>
<dbReference type="InterPro" id="IPR015943">
    <property type="entry name" value="WD40/YVTN_repeat-like_dom_sf"/>
</dbReference>
<feature type="signal peptide" evidence="2">
    <location>
        <begin position="1"/>
        <end position="17"/>
    </location>
</feature>
<keyword evidence="2" id="KW-0732">Signal</keyword>
<accession>A0A6A5X3N4</accession>